<organism evidence="4 5">
    <name type="scientific">Amaricoccus macauensis</name>
    <dbReference type="NCBI Taxonomy" id="57001"/>
    <lineage>
        <taxon>Bacteria</taxon>
        <taxon>Pseudomonadati</taxon>
        <taxon>Pseudomonadota</taxon>
        <taxon>Alphaproteobacteria</taxon>
        <taxon>Rhodobacterales</taxon>
        <taxon>Paracoccaceae</taxon>
        <taxon>Amaricoccus</taxon>
    </lineage>
</organism>
<accession>A0A840SMQ2</accession>
<feature type="signal peptide" evidence="2">
    <location>
        <begin position="1"/>
        <end position="22"/>
    </location>
</feature>
<dbReference type="InterPro" id="IPR053196">
    <property type="entry name" value="Lipoprotein_YbaY-like"/>
</dbReference>
<evidence type="ECO:0000313" key="5">
    <source>
        <dbReference type="Proteomes" id="UP000549457"/>
    </source>
</evidence>
<reference evidence="4 5" key="1">
    <citation type="submission" date="2020-08" db="EMBL/GenBank/DDBJ databases">
        <title>Genomic Encyclopedia of Type Strains, Phase IV (KMG-IV): sequencing the most valuable type-strain genomes for metagenomic binning, comparative biology and taxonomic classification.</title>
        <authorList>
            <person name="Goeker M."/>
        </authorList>
    </citation>
    <scope>NUCLEOTIDE SEQUENCE [LARGE SCALE GENOMIC DNA]</scope>
    <source>
        <strain evidence="4 5">DSM 101730</strain>
    </source>
</reference>
<dbReference type="RefSeq" id="WP_184147546.1">
    <property type="nucleotide sequence ID" value="NZ_JACHFM010000001.1"/>
</dbReference>
<feature type="region of interest" description="Disordered" evidence="1">
    <location>
        <begin position="134"/>
        <end position="161"/>
    </location>
</feature>
<keyword evidence="4" id="KW-0449">Lipoprotein</keyword>
<dbReference type="PANTHER" id="PTHR38013">
    <property type="entry name" value="GLYCOPROTEIN/POLYSACCHARIDE METABOLISM"/>
    <property type="match status" value="1"/>
</dbReference>
<evidence type="ECO:0000256" key="1">
    <source>
        <dbReference type="SAM" id="MobiDB-lite"/>
    </source>
</evidence>
<dbReference type="PANTHER" id="PTHR38013:SF1">
    <property type="entry name" value="GLYCOPROTEIN_POLYSACCHARIDE METABOLISM"/>
    <property type="match status" value="1"/>
</dbReference>
<keyword evidence="2" id="KW-0732">Signal</keyword>
<dbReference type="InterPro" id="IPR005184">
    <property type="entry name" value="DUF306_Meta_HslJ"/>
</dbReference>
<sequence length="278" mass="28636">MRMLAACLALVGALVAGGVSMAATDVIRGSATYRERIALPPGTTLEVELLDVSKADAPSVLIASDSIPVLRQVPIAFALAYDPALIDEKNRYALTAKLMHAGGVLFRSTAITPVLTHGAEAGAAPEILLVQSEEPAPEAEPATEPDDAAAKPAEGGEAAAAAAEVPADMAAVAGTWIASEINGAATDEKVVSWLKLSDAGRAQGQGGCNSFTGTYKLENGTLTFGPLASTRRACPETQMSQEQRFFAALGAVKAARLESGDLVLTDLAGEPLVQLRKK</sequence>
<feature type="compositionally biased region" description="Acidic residues" evidence="1">
    <location>
        <begin position="135"/>
        <end position="147"/>
    </location>
</feature>
<dbReference type="Proteomes" id="UP000549457">
    <property type="component" value="Unassembled WGS sequence"/>
</dbReference>
<evidence type="ECO:0000313" key="4">
    <source>
        <dbReference type="EMBL" id="MBB5221146.1"/>
    </source>
</evidence>
<feature type="chain" id="PRO_5032699434" evidence="2">
    <location>
        <begin position="23"/>
        <end position="278"/>
    </location>
</feature>
<feature type="domain" description="DUF306" evidence="3">
    <location>
        <begin position="173"/>
        <end position="275"/>
    </location>
</feature>
<dbReference type="Gene3D" id="2.40.128.270">
    <property type="match status" value="1"/>
</dbReference>
<dbReference type="InterPro" id="IPR039366">
    <property type="entry name" value="Pilotin"/>
</dbReference>
<evidence type="ECO:0000256" key="2">
    <source>
        <dbReference type="SAM" id="SignalP"/>
    </source>
</evidence>
<dbReference type="EMBL" id="JACHFM010000001">
    <property type="protein sequence ID" value="MBB5221146.1"/>
    <property type="molecule type" value="Genomic_DNA"/>
</dbReference>
<protein>
    <submittedName>
        <fullName evidence="4">Putative lipoprotein</fullName>
    </submittedName>
</protein>
<name>A0A840SMQ2_9RHOB</name>
<dbReference type="AlphaFoldDB" id="A0A840SMQ2"/>
<comment type="caution">
    <text evidence="4">The sequence shown here is derived from an EMBL/GenBank/DDBJ whole genome shotgun (WGS) entry which is preliminary data.</text>
</comment>
<dbReference type="Pfam" id="PF03724">
    <property type="entry name" value="META"/>
    <property type="match status" value="1"/>
</dbReference>
<proteinExistence type="predicted"/>
<keyword evidence="5" id="KW-1185">Reference proteome</keyword>
<feature type="compositionally biased region" description="Low complexity" evidence="1">
    <location>
        <begin position="150"/>
        <end position="161"/>
    </location>
</feature>
<dbReference type="InterPro" id="IPR038670">
    <property type="entry name" value="HslJ-like_sf"/>
</dbReference>
<dbReference type="Pfam" id="PF09619">
    <property type="entry name" value="YscW"/>
    <property type="match status" value="1"/>
</dbReference>
<gene>
    <name evidence="4" type="ORF">HNP73_001067</name>
</gene>
<evidence type="ECO:0000259" key="3">
    <source>
        <dbReference type="Pfam" id="PF03724"/>
    </source>
</evidence>